<organism evidence="1">
    <name type="scientific">marine sediment metagenome</name>
    <dbReference type="NCBI Taxonomy" id="412755"/>
    <lineage>
        <taxon>unclassified sequences</taxon>
        <taxon>metagenomes</taxon>
        <taxon>ecological metagenomes</taxon>
    </lineage>
</organism>
<evidence type="ECO:0008006" key="2">
    <source>
        <dbReference type="Google" id="ProtNLM"/>
    </source>
</evidence>
<proteinExistence type="predicted"/>
<reference evidence="1" key="1">
    <citation type="journal article" date="2015" name="Nature">
        <title>Complex archaea that bridge the gap between prokaryotes and eukaryotes.</title>
        <authorList>
            <person name="Spang A."/>
            <person name="Saw J.H."/>
            <person name="Jorgensen S.L."/>
            <person name="Zaremba-Niedzwiedzka K."/>
            <person name="Martijn J."/>
            <person name="Lind A.E."/>
            <person name="van Eijk R."/>
            <person name="Schleper C."/>
            <person name="Guy L."/>
            <person name="Ettema T.J."/>
        </authorList>
    </citation>
    <scope>NUCLEOTIDE SEQUENCE</scope>
</reference>
<protein>
    <recommendedName>
        <fullName evidence="2">Poly A polymerase head domain-containing protein</fullName>
    </recommendedName>
</protein>
<gene>
    <name evidence="1" type="ORF">LCGC14_2205590</name>
</gene>
<evidence type="ECO:0000313" key="1">
    <source>
        <dbReference type="EMBL" id="KKL60412.1"/>
    </source>
</evidence>
<sequence length="328" mass="37608">GGKCWYKVCKRGNPLRSGLSDCQSNGMEMHCDIGEYRIRVDKCCYHCEYYSDGENHCTGQHTEFYPEPYSDCASYSQKIEIDISGLKKRAYISQDGFEIVKLQRGFTEIIPLWKILNKVIDSTKKDCFICGGYARYCASPKFNPIKAGDVDIYSEDKLAFNKLKQLLKYKKLKIKVENDMAITYERPESGEFHYMPPVQAIKPLTIAKIVSVGSKETILSNFDFTVIRAAIESPNEVVVDKDFIHDESNNVLRLKNIHCPVSSALRCLKYAKKGYWLRPLEALKLFIDWDNRSDEYRSKLIDFLDKAGKGTGLTQEEVDELEALMMVD</sequence>
<dbReference type="Pfam" id="PF26128">
    <property type="entry name" value="Gad2"/>
    <property type="match status" value="1"/>
</dbReference>
<dbReference type="AlphaFoldDB" id="A0A0F9GB78"/>
<name>A0A0F9GB78_9ZZZZ</name>
<feature type="non-terminal residue" evidence="1">
    <location>
        <position position="1"/>
    </location>
</feature>
<comment type="caution">
    <text evidence="1">The sequence shown here is derived from an EMBL/GenBank/DDBJ whole genome shotgun (WGS) entry which is preliminary data.</text>
</comment>
<dbReference type="EMBL" id="LAZR01029155">
    <property type="protein sequence ID" value="KKL60412.1"/>
    <property type="molecule type" value="Genomic_DNA"/>
</dbReference>
<accession>A0A0F9GB78</accession>